<dbReference type="Proteomes" id="UP000076962">
    <property type="component" value="Unassembled WGS sequence"/>
</dbReference>
<dbReference type="PROSITE" id="PS51679">
    <property type="entry name" value="SAM_MT_C5"/>
    <property type="match status" value="1"/>
</dbReference>
<dbReference type="PANTHER" id="PTHR10629:SF52">
    <property type="entry name" value="DNA (CYTOSINE-5)-METHYLTRANSFERASE 1"/>
    <property type="match status" value="1"/>
</dbReference>
<keyword evidence="10" id="KW-1185">Reference proteome</keyword>
<keyword evidence="1 6" id="KW-0489">Methyltransferase</keyword>
<evidence type="ECO:0000256" key="6">
    <source>
        <dbReference type="PROSITE-ProRule" id="PRU01016"/>
    </source>
</evidence>
<dbReference type="InterPro" id="IPR029063">
    <property type="entry name" value="SAM-dependent_MTases_sf"/>
</dbReference>
<dbReference type="GO" id="GO:0032259">
    <property type="term" value="P:methylation"/>
    <property type="evidence" value="ECO:0007669"/>
    <property type="project" value="UniProtKB-KW"/>
</dbReference>
<protein>
    <recommendedName>
        <fullName evidence="8">Cytosine-specific methyltransferase</fullName>
        <ecNumber evidence="8">2.1.1.37</ecNumber>
    </recommendedName>
</protein>
<dbReference type="GO" id="GO:0003677">
    <property type="term" value="F:DNA binding"/>
    <property type="evidence" value="ECO:0007669"/>
    <property type="project" value="TreeGrafter"/>
</dbReference>
<comment type="catalytic activity">
    <reaction evidence="5 8">
        <text>a 2'-deoxycytidine in DNA + S-adenosyl-L-methionine = a 5-methyl-2'-deoxycytidine in DNA + S-adenosyl-L-homocysteine + H(+)</text>
        <dbReference type="Rhea" id="RHEA:13681"/>
        <dbReference type="Rhea" id="RHEA-COMP:11369"/>
        <dbReference type="Rhea" id="RHEA-COMP:11370"/>
        <dbReference type="ChEBI" id="CHEBI:15378"/>
        <dbReference type="ChEBI" id="CHEBI:57856"/>
        <dbReference type="ChEBI" id="CHEBI:59789"/>
        <dbReference type="ChEBI" id="CHEBI:85452"/>
        <dbReference type="ChEBI" id="CHEBI:85454"/>
        <dbReference type="EC" id="2.1.1.37"/>
    </reaction>
</comment>
<comment type="similarity">
    <text evidence="6 7">Belongs to the class I-like SAM-binding methyltransferase superfamily. C5-methyltransferase family.</text>
</comment>
<gene>
    <name evidence="9" type="ORF">THIOM_003398</name>
</gene>
<dbReference type="GO" id="GO:0044027">
    <property type="term" value="P:negative regulation of gene expression via chromosomal CpG island methylation"/>
    <property type="evidence" value="ECO:0007669"/>
    <property type="project" value="TreeGrafter"/>
</dbReference>
<evidence type="ECO:0000256" key="5">
    <source>
        <dbReference type="ARBA" id="ARBA00047422"/>
    </source>
</evidence>
<dbReference type="Gene3D" id="3.40.50.150">
    <property type="entry name" value="Vaccinia Virus protein VP39"/>
    <property type="match status" value="1"/>
</dbReference>
<dbReference type="Gene3D" id="3.90.120.10">
    <property type="entry name" value="DNA Methylase, subunit A, domain 2"/>
    <property type="match status" value="1"/>
</dbReference>
<dbReference type="EC" id="2.1.1.37" evidence="8"/>
<evidence type="ECO:0000256" key="8">
    <source>
        <dbReference type="RuleBase" id="RU000417"/>
    </source>
</evidence>
<comment type="caution">
    <text evidence="9">The sequence shown here is derived from an EMBL/GenBank/DDBJ whole genome shotgun (WGS) entry which is preliminary data.</text>
</comment>
<evidence type="ECO:0000313" key="9">
    <source>
        <dbReference type="EMBL" id="OAD20871.1"/>
    </source>
</evidence>
<dbReference type="PATRIC" id="fig|1003181.4.peg.4390"/>
<dbReference type="NCBIfam" id="TIGR00675">
    <property type="entry name" value="dcm"/>
    <property type="match status" value="1"/>
</dbReference>
<feature type="active site" evidence="6">
    <location>
        <position position="28"/>
    </location>
</feature>
<organism evidence="9 10">
    <name type="scientific">Candidatus Thiomargarita nelsonii</name>
    <dbReference type="NCBI Taxonomy" id="1003181"/>
    <lineage>
        <taxon>Bacteria</taxon>
        <taxon>Pseudomonadati</taxon>
        <taxon>Pseudomonadota</taxon>
        <taxon>Gammaproteobacteria</taxon>
        <taxon>Thiotrichales</taxon>
        <taxon>Thiotrichaceae</taxon>
        <taxon>Thiomargarita</taxon>
    </lineage>
</organism>
<dbReference type="GO" id="GO:0003886">
    <property type="term" value="F:DNA (cytosine-5-)-methyltransferase activity"/>
    <property type="evidence" value="ECO:0007669"/>
    <property type="project" value="UniProtKB-EC"/>
</dbReference>
<dbReference type="PROSITE" id="PS00094">
    <property type="entry name" value="C5_MTASE_1"/>
    <property type="match status" value="1"/>
</dbReference>
<dbReference type="InterPro" id="IPR001525">
    <property type="entry name" value="C5_MeTfrase"/>
</dbReference>
<keyword evidence="3 6" id="KW-0949">S-adenosyl-L-methionine</keyword>
<dbReference type="EMBL" id="LUTY01002046">
    <property type="protein sequence ID" value="OAD20871.1"/>
    <property type="molecule type" value="Genomic_DNA"/>
</dbReference>
<dbReference type="Pfam" id="PF00145">
    <property type="entry name" value="DNA_methylase"/>
    <property type="match status" value="1"/>
</dbReference>
<name>A0A176RYL0_9GAMM</name>
<evidence type="ECO:0000256" key="3">
    <source>
        <dbReference type="ARBA" id="ARBA00022691"/>
    </source>
</evidence>
<reference evidence="9 10" key="1">
    <citation type="submission" date="2016-05" db="EMBL/GenBank/DDBJ databases">
        <title>Single-cell genome of chain-forming Candidatus Thiomargarita nelsonii and comparison to other large sulfur-oxidizing bacteria.</title>
        <authorList>
            <person name="Winkel M."/>
            <person name="Salman V."/>
            <person name="Woyke T."/>
            <person name="Schulz-Vogt H."/>
            <person name="Richter M."/>
            <person name="Flood B."/>
            <person name="Bailey J."/>
            <person name="Amann R."/>
            <person name="Mussmann M."/>
        </authorList>
    </citation>
    <scope>NUCLEOTIDE SEQUENCE [LARGE SCALE GENOMIC DNA]</scope>
    <source>
        <strain evidence="9 10">THI036</strain>
    </source>
</reference>
<accession>A0A176RYL0</accession>
<keyword evidence="2 6" id="KW-0808">Transferase</keyword>
<evidence type="ECO:0000256" key="7">
    <source>
        <dbReference type="RuleBase" id="RU000416"/>
    </source>
</evidence>
<dbReference type="PANTHER" id="PTHR10629">
    <property type="entry name" value="CYTOSINE-SPECIFIC METHYLTRANSFERASE"/>
    <property type="match status" value="1"/>
</dbReference>
<dbReference type="InterPro" id="IPR018117">
    <property type="entry name" value="C5_DNA_meth_AS"/>
</dbReference>
<proteinExistence type="inferred from homology"/>
<evidence type="ECO:0000256" key="4">
    <source>
        <dbReference type="ARBA" id="ARBA00022747"/>
    </source>
</evidence>
<evidence type="ECO:0000256" key="2">
    <source>
        <dbReference type="ARBA" id="ARBA00022679"/>
    </source>
</evidence>
<dbReference type="GO" id="GO:0009307">
    <property type="term" value="P:DNA restriction-modification system"/>
    <property type="evidence" value="ECO:0007669"/>
    <property type="project" value="UniProtKB-KW"/>
</dbReference>
<sequence>MEIVLKKKLDTNIDFIDEVDIVIGGPPCQPFSVGGHQKGQKDDRNGFPIFLNAIKKANPKMVLFENVRGMLYANKGYLDYIIEELIDLGYIVEYQLLNAVNYGVPQNRERLFVVGHRGKFQFPEPAMKKLTVADAIGDLMSSVVDESKILTPSMDNYVKKYEIASKCINPRDLSPNKPARTLTCRNIAAPTGDMHRLKLPDGRRRRLVVREAARLQSFPDWFEFCGTETSQFNQIGNAVPPMLAYQLAVSVKNGLEIGPLYAKEEIQKKRHLFKPIPTLF</sequence>
<dbReference type="AlphaFoldDB" id="A0A176RYL0"/>
<dbReference type="InterPro" id="IPR050390">
    <property type="entry name" value="C5-Methyltransferase"/>
</dbReference>
<dbReference type="PRINTS" id="PR00105">
    <property type="entry name" value="C5METTRFRASE"/>
</dbReference>
<dbReference type="SUPFAM" id="SSF53335">
    <property type="entry name" value="S-adenosyl-L-methionine-dependent methyltransferases"/>
    <property type="match status" value="1"/>
</dbReference>
<evidence type="ECO:0000313" key="10">
    <source>
        <dbReference type="Proteomes" id="UP000076962"/>
    </source>
</evidence>
<evidence type="ECO:0000256" key="1">
    <source>
        <dbReference type="ARBA" id="ARBA00022603"/>
    </source>
</evidence>
<keyword evidence="4" id="KW-0680">Restriction system</keyword>